<reference evidence="1 2" key="1">
    <citation type="journal article" date="2020" name="Biotechnol. Biofuels">
        <title>New insights from the biogas microbiome by comprehensive genome-resolved metagenomics of nearly 1600 species originating from multiple anaerobic digesters.</title>
        <authorList>
            <person name="Campanaro S."/>
            <person name="Treu L."/>
            <person name="Rodriguez-R L.M."/>
            <person name="Kovalovszki A."/>
            <person name="Ziels R.M."/>
            <person name="Maus I."/>
            <person name="Zhu X."/>
            <person name="Kougias P.G."/>
            <person name="Basile A."/>
            <person name="Luo G."/>
            <person name="Schluter A."/>
            <person name="Konstantinidis K.T."/>
            <person name="Angelidaki I."/>
        </authorList>
    </citation>
    <scope>NUCLEOTIDE SEQUENCE [LARGE SCALE GENOMIC DNA]</scope>
    <source>
        <strain evidence="1">AS19jrsBPTG_9</strain>
    </source>
</reference>
<evidence type="ECO:0000313" key="1">
    <source>
        <dbReference type="EMBL" id="NLZ24661.1"/>
    </source>
</evidence>
<accession>A0A847VDV3</accession>
<dbReference type="EMBL" id="JAAZIL010000073">
    <property type="protein sequence ID" value="NLZ24661.1"/>
    <property type="molecule type" value="Genomic_DNA"/>
</dbReference>
<comment type="caution">
    <text evidence="1">The sequence shown here is derived from an EMBL/GenBank/DDBJ whole genome shotgun (WGS) entry which is preliminary data.</text>
</comment>
<evidence type="ECO:0000313" key="2">
    <source>
        <dbReference type="Proteomes" id="UP000564033"/>
    </source>
</evidence>
<gene>
    <name evidence="1" type="ORF">GX888_02890</name>
</gene>
<sequence>MGKERKMMPLLYFFLIAIFVFGFVKFARSLKSTTKVLSYRDAMCGEMLISEAILLAQSSECMQEGTLNVYEYECNEEIERISFPIKLNNEKEEARAVCHVFTNSGNTVLQWQYEKELD</sequence>
<dbReference type="AlphaFoldDB" id="A0A847VDV3"/>
<protein>
    <submittedName>
        <fullName evidence="1">Uncharacterized protein</fullName>
    </submittedName>
</protein>
<dbReference type="Proteomes" id="UP000564033">
    <property type="component" value="Unassembled WGS sequence"/>
</dbReference>
<name>A0A847VDV3_9BACT</name>
<organism evidence="1 2">
    <name type="scientific">Candidatus Dojkabacteria bacterium</name>
    <dbReference type="NCBI Taxonomy" id="2099670"/>
    <lineage>
        <taxon>Bacteria</taxon>
        <taxon>Candidatus Dojkabacteria</taxon>
    </lineage>
</organism>
<proteinExistence type="predicted"/>